<feature type="binding site" evidence="7">
    <location>
        <position position="155"/>
    </location>
    <ligand>
        <name>Mn(2+)</name>
        <dbReference type="ChEBI" id="CHEBI:29035"/>
    </ligand>
</feature>
<dbReference type="FunFam" id="3.55.40.20:FF:000004">
    <property type="entry name" value="Superoxide dismutase [Fe]"/>
    <property type="match status" value="1"/>
</dbReference>
<dbReference type="SUPFAM" id="SSF46609">
    <property type="entry name" value="Fe,Mn superoxide dismutase (SOD), N-terminal domain"/>
    <property type="match status" value="1"/>
</dbReference>
<feature type="domain" description="Manganese/iron superoxide dismutase N-terminal" evidence="9">
    <location>
        <begin position="3"/>
        <end position="81"/>
    </location>
</feature>
<protein>
    <recommendedName>
        <fullName evidence="3 8">Superoxide dismutase</fullName>
        <ecNumber evidence="3 8">1.15.1.1</ecNumber>
    </recommendedName>
</protein>
<evidence type="ECO:0000259" key="10">
    <source>
        <dbReference type="Pfam" id="PF02777"/>
    </source>
</evidence>
<dbReference type="PIRSF" id="PIRSF000349">
    <property type="entry name" value="SODismutase"/>
    <property type="match status" value="1"/>
</dbReference>
<organism evidence="11 12">
    <name type="scientific">Sulfurimonas xiamenensis</name>
    <dbReference type="NCBI Taxonomy" id="2590021"/>
    <lineage>
        <taxon>Bacteria</taxon>
        <taxon>Pseudomonadati</taxon>
        <taxon>Campylobacterota</taxon>
        <taxon>Epsilonproteobacteria</taxon>
        <taxon>Campylobacterales</taxon>
        <taxon>Sulfurimonadaceae</taxon>
        <taxon>Sulfurimonas</taxon>
    </lineage>
</organism>
<evidence type="ECO:0000256" key="1">
    <source>
        <dbReference type="ARBA" id="ARBA00008714"/>
    </source>
</evidence>
<comment type="similarity">
    <text evidence="1 8">Belongs to the iron/manganese superoxide dismutase family.</text>
</comment>
<dbReference type="PANTHER" id="PTHR42769:SF3">
    <property type="entry name" value="SUPEROXIDE DISMUTASE [FE] 2, CHLOROPLASTIC"/>
    <property type="match status" value="1"/>
</dbReference>
<dbReference type="RefSeq" id="WP_152299323.1">
    <property type="nucleotide sequence ID" value="NZ_CP041166.1"/>
</dbReference>
<dbReference type="Pfam" id="PF02777">
    <property type="entry name" value="Sod_Fe_C"/>
    <property type="match status" value="1"/>
</dbReference>
<dbReference type="GO" id="GO:0046872">
    <property type="term" value="F:metal ion binding"/>
    <property type="evidence" value="ECO:0007669"/>
    <property type="project" value="UniProtKB-KW"/>
</dbReference>
<reference evidence="12" key="1">
    <citation type="submission" date="2019-06" db="EMBL/GenBank/DDBJ databases">
        <title>Sulfurimonas gotlandica sp. nov., a chemoautotrophic and psychrotolerant epsilonproteobacterium isolated from a pelagic redoxcline, and an emended description of the genus Sulfurimonas.</title>
        <authorList>
            <person name="Wang S."/>
            <person name="Jiang L."/>
            <person name="Shao Z."/>
        </authorList>
    </citation>
    <scope>NUCLEOTIDE SEQUENCE [LARGE SCALE GENOMIC DNA]</scope>
    <source>
        <strain evidence="12">1-1N</strain>
    </source>
</reference>
<evidence type="ECO:0000256" key="6">
    <source>
        <dbReference type="ARBA" id="ARBA00023004"/>
    </source>
</evidence>
<evidence type="ECO:0000256" key="3">
    <source>
        <dbReference type="ARBA" id="ARBA00012682"/>
    </source>
</evidence>
<evidence type="ECO:0000256" key="5">
    <source>
        <dbReference type="ARBA" id="ARBA00023002"/>
    </source>
</evidence>
<evidence type="ECO:0000256" key="2">
    <source>
        <dbReference type="ARBA" id="ARBA00011738"/>
    </source>
</evidence>
<dbReference type="EMBL" id="CP041166">
    <property type="protein sequence ID" value="QFR43260.1"/>
    <property type="molecule type" value="Genomic_DNA"/>
</dbReference>
<evidence type="ECO:0000256" key="8">
    <source>
        <dbReference type="RuleBase" id="RU000414"/>
    </source>
</evidence>
<dbReference type="InterPro" id="IPR001189">
    <property type="entry name" value="Mn/Fe_SOD"/>
</dbReference>
<evidence type="ECO:0000259" key="9">
    <source>
        <dbReference type="Pfam" id="PF00081"/>
    </source>
</evidence>
<dbReference type="Gene3D" id="3.55.40.20">
    <property type="entry name" value="Iron/manganese superoxide dismutase, C-terminal domain"/>
    <property type="match status" value="1"/>
</dbReference>
<evidence type="ECO:0000256" key="7">
    <source>
        <dbReference type="PIRSR" id="PIRSR000349-1"/>
    </source>
</evidence>
<dbReference type="GO" id="GO:0004784">
    <property type="term" value="F:superoxide dismutase activity"/>
    <property type="evidence" value="ECO:0007669"/>
    <property type="project" value="UniProtKB-EC"/>
</dbReference>
<dbReference type="Proteomes" id="UP000326061">
    <property type="component" value="Chromosome"/>
</dbReference>
<keyword evidence="6" id="KW-0408">Iron</keyword>
<dbReference type="PANTHER" id="PTHR42769">
    <property type="entry name" value="SUPEROXIDE DISMUTASE"/>
    <property type="match status" value="1"/>
</dbReference>
<accession>A0AAJ4A3K9</accession>
<sequence>MIELPKLPFAEDALEPFISSETIQYHYHKHHAGYVNKLNELIKNTVYEKMSLSSIIRDSQGAVFNNAAQVFNHIFYWSSLSGKKSLPGKELLEKINNDFGSVEALKEEFIKAGAALFGSGWVWLVREPNGHLTVKTTQNADNPLKSHMIPLFVCDVWEHAYYIDYRNMRPKYLEEFWNYINWEHATKTFNKTDNNIFIAAEPCNDIHDPFCEVFDELQHQDRVTS</sequence>
<dbReference type="AlphaFoldDB" id="A0AAJ4A3K9"/>
<dbReference type="EC" id="1.15.1.1" evidence="3 8"/>
<keyword evidence="5 8" id="KW-0560">Oxidoreductase</keyword>
<feature type="binding site" evidence="7">
    <location>
        <position position="73"/>
    </location>
    <ligand>
        <name>Mn(2+)</name>
        <dbReference type="ChEBI" id="CHEBI:29035"/>
    </ligand>
</feature>
<dbReference type="KEGG" id="suln:FJR47_04820"/>
<comment type="function">
    <text evidence="8">Destroys radicals which are normally produced within the cells and which are toxic to biological systems.</text>
</comment>
<dbReference type="FunFam" id="1.10.287.990:FF:000002">
    <property type="entry name" value="Superoxide dismutase"/>
    <property type="match status" value="1"/>
</dbReference>
<dbReference type="InterPro" id="IPR019831">
    <property type="entry name" value="Mn/Fe_SOD_N"/>
</dbReference>
<evidence type="ECO:0000313" key="12">
    <source>
        <dbReference type="Proteomes" id="UP000326061"/>
    </source>
</evidence>
<feature type="binding site" evidence="7">
    <location>
        <position position="26"/>
    </location>
    <ligand>
        <name>Mn(2+)</name>
        <dbReference type="ChEBI" id="CHEBI:29035"/>
    </ligand>
</feature>
<dbReference type="Pfam" id="PF00081">
    <property type="entry name" value="Sod_Fe_N"/>
    <property type="match status" value="1"/>
</dbReference>
<feature type="domain" description="Manganese/iron superoxide dismutase C-terminal" evidence="10">
    <location>
        <begin position="88"/>
        <end position="187"/>
    </location>
</feature>
<keyword evidence="12" id="KW-1185">Reference proteome</keyword>
<dbReference type="SUPFAM" id="SSF54719">
    <property type="entry name" value="Fe,Mn superoxide dismutase (SOD), C-terminal domain"/>
    <property type="match status" value="1"/>
</dbReference>
<dbReference type="PRINTS" id="PR01703">
    <property type="entry name" value="MNSODISMTASE"/>
</dbReference>
<feature type="binding site" evidence="7">
    <location>
        <position position="159"/>
    </location>
    <ligand>
        <name>Mn(2+)</name>
        <dbReference type="ChEBI" id="CHEBI:29035"/>
    </ligand>
</feature>
<comment type="subunit">
    <text evidence="2">Homodimer.</text>
</comment>
<evidence type="ECO:0000313" key="11">
    <source>
        <dbReference type="EMBL" id="QFR43260.1"/>
    </source>
</evidence>
<evidence type="ECO:0000256" key="4">
    <source>
        <dbReference type="ARBA" id="ARBA00022723"/>
    </source>
</evidence>
<name>A0AAJ4A3K9_9BACT</name>
<dbReference type="InterPro" id="IPR036314">
    <property type="entry name" value="SOD_C_sf"/>
</dbReference>
<dbReference type="InterPro" id="IPR019832">
    <property type="entry name" value="Mn/Fe_SOD_C"/>
</dbReference>
<dbReference type="InterPro" id="IPR036324">
    <property type="entry name" value="Mn/Fe_SOD_N_sf"/>
</dbReference>
<dbReference type="PROSITE" id="PS00088">
    <property type="entry name" value="SOD_MN"/>
    <property type="match status" value="1"/>
</dbReference>
<comment type="catalytic activity">
    <reaction evidence="8">
        <text>2 superoxide + 2 H(+) = H2O2 + O2</text>
        <dbReference type="Rhea" id="RHEA:20696"/>
        <dbReference type="ChEBI" id="CHEBI:15378"/>
        <dbReference type="ChEBI" id="CHEBI:15379"/>
        <dbReference type="ChEBI" id="CHEBI:16240"/>
        <dbReference type="ChEBI" id="CHEBI:18421"/>
        <dbReference type="EC" id="1.15.1.1"/>
    </reaction>
</comment>
<keyword evidence="4 7" id="KW-0479">Metal-binding</keyword>
<dbReference type="InterPro" id="IPR019833">
    <property type="entry name" value="Mn/Fe_SOD_BS"/>
</dbReference>
<dbReference type="Gene3D" id="1.10.287.990">
    <property type="entry name" value="Fe,Mn superoxide dismutase (SOD) domain"/>
    <property type="match status" value="1"/>
</dbReference>
<gene>
    <name evidence="11" type="ORF">FJR47_04820</name>
</gene>
<proteinExistence type="inferred from homology"/>